<dbReference type="EMBL" id="JAWXYG010000007">
    <property type="protein sequence ID" value="KAK4268224.1"/>
    <property type="molecule type" value="Genomic_DNA"/>
</dbReference>
<dbReference type="PANTHER" id="PTHR24203">
    <property type="entry name" value="ANKYRIN REPEAT FAMILY PROTEIN"/>
    <property type="match status" value="1"/>
</dbReference>
<keyword evidence="7" id="KW-1185">Reference proteome</keyword>
<evidence type="ECO:0000256" key="3">
    <source>
        <dbReference type="ARBA" id="ARBA00023043"/>
    </source>
</evidence>
<dbReference type="InterPro" id="IPR002110">
    <property type="entry name" value="Ankyrin_rpt"/>
</dbReference>
<evidence type="ECO:0000256" key="4">
    <source>
        <dbReference type="PROSITE-ProRule" id="PRU00023"/>
    </source>
</evidence>
<dbReference type="Gene3D" id="1.25.40.20">
    <property type="entry name" value="Ankyrin repeat-containing domain"/>
    <property type="match status" value="2"/>
</dbReference>
<keyword evidence="3 4" id="KW-0040">ANK repeat</keyword>
<accession>A0AAE1MK21</accession>
<protein>
    <recommendedName>
        <fullName evidence="8">Ankyrin repeat domain-containing protein EMB506, chloroplastic</fullName>
    </recommendedName>
</protein>
<comment type="subcellular location">
    <subcellularLocation>
        <location evidence="1">Cell membrane</location>
        <topology evidence="1">Peripheral membrane protein</topology>
        <orientation evidence="1">Cytoplasmic side</orientation>
    </subcellularLocation>
</comment>
<gene>
    <name evidence="6" type="ORF">QN277_024910</name>
</gene>
<evidence type="ECO:0000256" key="2">
    <source>
        <dbReference type="ARBA" id="ARBA00022737"/>
    </source>
</evidence>
<dbReference type="InterPro" id="IPR036770">
    <property type="entry name" value="Ankyrin_rpt-contain_sf"/>
</dbReference>
<dbReference type="Pfam" id="PF12796">
    <property type="entry name" value="Ank_2"/>
    <property type="match status" value="1"/>
</dbReference>
<evidence type="ECO:0008006" key="8">
    <source>
        <dbReference type="Google" id="ProtNLM"/>
    </source>
</evidence>
<feature type="region of interest" description="Disordered" evidence="5">
    <location>
        <begin position="70"/>
        <end position="111"/>
    </location>
</feature>
<dbReference type="GO" id="GO:0005886">
    <property type="term" value="C:plasma membrane"/>
    <property type="evidence" value="ECO:0007669"/>
    <property type="project" value="UniProtKB-SubCell"/>
</dbReference>
<organism evidence="6 7">
    <name type="scientific">Acacia crassicarpa</name>
    <name type="common">northern wattle</name>
    <dbReference type="NCBI Taxonomy" id="499986"/>
    <lineage>
        <taxon>Eukaryota</taxon>
        <taxon>Viridiplantae</taxon>
        <taxon>Streptophyta</taxon>
        <taxon>Embryophyta</taxon>
        <taxon>Tracheophyta</taxon>
        <taxon>Spermatophyta</taxon>
        <taxon>Magnoliopsida</taxon>
        <taxon>eudicotyledons</taxon>
        <taxon>Gunneridae</taxon>
        <taxon>Pentapetalae</taxon>
        <taxon>rosids</taxon>
        <taxon>fabids</taxon>
        <taxon>Fabales</taxon>
        <taxon>Fabaceae</taxon>
        <taxon>Caesalpinioideae</taxon>
        <taxon>mimosoid clade</taxon>
        <taxon>Acacieae</taxon>
        <taxon>Acacia</taxon>
    </lineage>
</organism>
<comment type="caution">
    <text evidence="6">The sequence shown here is derived from an EMBL/GenBank/DDBJ whole genome shotgun (WGS) entry which is preliminary data.</text>
</comment>
<evidence type="ECO:0000256" key="1">
    <source>
        <dbReference type="ARBA" id="ARBA00004413"/>
    </source>
</evidence>
<dbReference type="PANTHER" id="PTHR24203:SF76">
    <property type="entry name" value="ANKYRIN REPEAT DOMAIN-CONTAINING PROTEIN EMB506, CHLOROPLASTIC"/>
    <property type="match status" value="1"/>
</dbReference>
<dbReference type="SUPFAM" id="SSF48403">
    <property type="entry name" value="Ankyrin repeat"/>
    <property type="match status" value="1"/>
</dbReference>
<dbReference type="Proteomes" id="UP001293593">
    <property type="component" value="Unassembled WGS sequence"/>
</dbReference>
<dbReference type="PRINTS" id="PR01415">
    <property type="entry name" value="ANKYRIN"/>
</dbReference>
<proteinExistence type="predicted"/>
<keyword evidence="2" id="KW-0677">Repeat</keyword>
<dbReference type="PROSITE" id="PS50297">
    <property type="entry name" value="ANK_REP_REGION"/>
    <property type="match status" value="3"/>
</dbReference>
<name>A0AAE1MK21_9FABA</name>
<feature type="repeat" description="ANK" evidence="4">
    <location>
        <begin position="163"/>
        <end position="195"/>
    </location>
</feature>
<dbReference type="PROSITE" id="PS50088">
    <property type="entry name" value="ANK_REPEAT"/>
    <property type="match status" value="4"/>
</dbReference>
<evidence type="ECO:0000313" key="6">
    <source>
        <dbReference type="EMBL" id="KAK4268224.1"/>
    </source>
</evidence>
<sequence length="328" mass="36477">MSCWSPASVFTNQLTPLSAASTKSDVNIKSSTSFICSPSQGRCYLSVSESHHKVRRLRISGVVKSGQGLTKFPARQGTWEEPDDGSGSEYDEEEEDEETEDENYGFESDWEEEEITSSAVNSVISVDKYGEDIKKEVEQLLEPEERAVLQQNLTPNLEKISTEKWSPLHTLALSTQIRCMDQLLESGVDIDLKNKEGLTALHIAIIGKKEAVISHLLRKGASPHVRDKDGATPLHYAVQVGAKQTVKLLIKYEVDVNIADNEGWTPLHVAIQSRNRDIAKILLVNGADKNRRNKDGKTALDLSLCYGKDFKSYDLGKLLKVVPVDTDY</sequence>
<dbReference type="AlphaFoldDB" id="A0AAE1MK21"/>
<feature type="repeat" description="ANK" evidence="4">
    <location>
        <begin position="262"/>
        <end position="294"/>
    </location>
</feature>
<evidence type="ECO:0000313" key="7">
    <source>
        <dbReference type="Proteomes" id="UP001293593"/>
    </source>
</evidence>
<feature type="repeat" description="ANK" evidence="4">
    <location>
        <begin position="229"/>
        <end position="261"/>
    </location>
</feature>
<evidence type="ECO:0000256" key="5">
    <source>
        <dbReference type="SAM" id="MobiDB-lite"/>
    </source>
</evidence>
<reference evidence="6" key="1">
    <citation type="submission" date="2023-10" db="EMBL/GenBank/DDBJ databases">
        <title>Chromosome-level genome of the transformable northern wattle, Acacia crassicarpa.</title>
        <authorList>
            <person name="Massaro I."/>
            <person name="Sinha N.R."/>
            <person name="Poethig S."/>
            <person name="Leichty A.R."/>
        </authorList>
    </citation>
    <scope>NUCLEOTIDE SEQUENCE</scope>
    <source>
        <strain evidence="6">Acra3RX</strain>
        <tissue evidence="6">Leaf</tissue>
    </source>
</reference>
<feature type="compositionally biased region" description="Acidic residues" evidence="5">
    <location>
        <begin position="80"/>
        <end position="111"/>
    </location>
</feature>
<dbReference type="SMART" id="SM00248">
    <property type="entry name" value="ANK"/>
    <property type="match status" value="4"/>
</dbReference>
<feature type="repeat" description="ANK" evidence="4">
    <location>
        <begin position="196"/>
        <end position="228"/>
    </location>
</feature>
<dbReference type="Pfam" id="PF13637">
    <property type="entry name" value="Ank_4"/>
    <property type="match status" value="1"/>
</dbReference>